<dbReference type="Gene3D" id="2.60.40.650">
    <property type="match status" value="1"/>
</dbReference>
<evidence type="ECO:0000313" key="3">
    <source>
        <dbReference type="EMBL" id="PPI16874.1"/>
    </source>
</evidence>
<reference evidence="3 4" key="1">
    <citation type="submission" date="2018-02" db="EMBL/GenBank/DDBJ databases">
        <title>Bacteriophage NCPPB3778 and a type I-E CRISPR drive the evolution of the US Biological Select Agent, Rathayibacter toxicus.</title>
        <authorList>
            <person name="Davis E.W.II."/>
            <person name="Tabima J.F."/>
            <person name="Weisberg A.J."/>
            <person name="Lopes L.D."/>
            <person name="Wiseman M.S."/>
            <person name="Wiseman M.S."/>
            <person name="Pupko T."/>
            <person name="Belcher M.S."/>
            <person name="Sechler A.J."/>
            <person name="Tancos M.A."/>
            <person name="Schroeder B.K."/>
            <person name="Murray T.D."/>
            <person name="Luster D.G."/>
            <person name="Schneider W.L."/>
            <person name="Rogers E."/>
            <person name="Andreote F.D."/>
            <person name="Grunwald N.J."/>
            <person name="Putnam M.L."/>
            <person name="Chang J.H."/>
        </authorList>
    </citation>
    <scope>NUCLEOTIDE SEQUENCE [LARGE SCALE GENOMIC DNA]</scope>
    <source>
        <strain evidence="3 4">FH99</strain>
    </source>
</reference>
<dbReference type="InterPro" id="IPR000572">
    <property type="entry name" value="OxRdtase_Mopterin-bd_dom"/>
</dbReference>
<feature type="transmembrane region" description="Helical" evidence="1">
    <location>
        <begin position="20"/>
        <end position="45"/>
    </location>
</feature>
<feature type="transmembrane region" description="Helical" evidence="1">
    <location>
        <begin position="110"/>
        <end position="128"/>
    </location>
</feature>
<dbReference type="PANTHER" id="PTHR19372:SF7">
    <property type="entry name" value="SULFITE OXIDASE, MITOCHONDRIAL"/>
    <property type="match status" value="1"/>
</dbReference>
<dbReference type="AlphaFoldDB" id="A0A2S5Y9R8"/>
<dbReference type="Gene3D" id="3.90.420.10">
    <property type="entry name" value="Oxidoreductase, molybdopterin-binding domain"/>
    <property type="match status" value="1"/>
</dbReference>
<dbReference type="GO" id="GO:0043546">
    <property type="term" value="F:molybdopterin cofactor binding"/>
    <property type="evidence" value="ECO:0007669"/>
    <property type="project" value="TreeGrafter"/>
</dbReference>
<dbReference type="OrthoDB" id="9795587at2"/>
<dbReference type="RefSeq" id="WP_081656816.1">
    <property type="nucleotide sequence ID" value="NZ_CP010848.1"/>
</dbReference>
<dbReference type="Proteomes" id="UP000237966">
    <property type="component" value="Unassembled WGS sequence"/>
</dbReference>
<feature type="domain" description="Oxidoreductase molybdopterin-binding" evidence="2">
    <location>
        <begin position="257"/>
        <end position="407"/>
    </location>
</feature>
<dbReference type="GO" id="GO:0006790">
    <property type="term" value="P:sulfur compound metabolic process"/>
    <property type="evidence" value="ECO:0007669"/>
    <property type="project" value="TreeGrafter"/>
</dbReference>
<feature type="transmembrane region" description="Helical" evidence="1">
    <location>
        <begin position="80"/>
        <end position="103"/>
    </location>
</feature>
<dbReference type="GO" id="GO:0020037">
    <property type="term" value="F:heme binding"/>
    <property type="evidence" value="ECO:0007669"/>
    <property type="project" value="TreeGrafter"/>
</dbReference>
<feature type="transmembrane region" description="Helical" evidence="1">
    <location>
        <begin position="182"/>
        <end position="203"/>
    </location>
</feature>
<evidence type="ECO:0000256" key="1">
    <source>
        <dbReference type="SAM" id="Phobius"/>
    </source>
</evidence>
<gene>
    <name evidence="3" type="ORF">C5C51_01155</name>
</gene>
<keyword evidence="1" id="KW-1133">Transmembrane helix</keyword>
<feature type="transmembrane region" description="Helical" evidence="1">
    <location>
        <begin position="134"/>
        <end position="152"/>
    </location>
</feature>
<dbReference type="PANTHER" id="PTHR19372">
    <property type="entry name" value="SULFITE REDUCTASE"/>
    <property type="match status" value="1"/>
</dbReference>
<protein>
    <submittedName>
        <fullName evidence="3">Oxidoreductase</fullName>
    </submittedName>
</protein>
<dbReference type="SUPFAM" id="SSF81296">
    <property type="entry name" value="E set domains"/>
    <property type="match status" value="1"/>
</dbReference>
<dbReference type="GO" id="GO:0008482">
    <property type="term" value="F:sulfite oxidase activity"/>
    <property type="evidence" value="ECO:0007669"/>
    <property type="project" value="TreeGrafter"/>
</dbReference>
<dbReference type="EMBL" id="PSWU01000002">
    <property type="protein sequence ID" value="PPI16874.1"/>
    <property type="molecule type" value="Genomic_DNA"/>
</dbReference>
<comment type="caution">
    <text evidence="3">The sequence shown here is derived from an EMBL/GenBank/DDBJ whole genome shotgun (WGS) entry which is preliminary data.</text>
</comment>
<dbReference type="GeneID" id="93668083"/>
<dbReference type="Pfam" id="PF00174">
    <property type="entry name" value="Oxidored_molyb"/>
    <property type="match status" value="1"/>
</dbReference>
<keyword evidence="1" id="KW-0472">Membrane</keyword>
<evidence type="ECO:0000259" key="2">
    <source>
        <dbReference type="Pfam" id="PF00174"/>
    </source>
</evidence>
<sequence>MTEKTRSVRREGVHRARFIVLGALAGLITGGVLLAVAELVALVVARSASPVLALGSFIVDIVPRPLKEFAIRTFGDNDKVFLLSSVGAAVVVAAALAGVLQLLRPPLGQILLVIAGVLSIAAIVTRAGATPLSAVPTLAGLIVAMIVMHMLFSRLRAWRRARIAQTQGADPDVRPALERRGFFRIAVVSAVGAVIVGTGARIVNVATSSLAGLRAALRLPTPRATLAVPPGAEFDIAGLSPFFTSNADFYRVDTALVVPNIDPSSWSLKITGMVDHEVTLSLQQLFDMGVNEYGLTLTCVSNEVGGELLGNAKWLGVPVRDVLAMAGVRSGADMVLSRSIDGFTAGTPLASLTDPKLDAILAVGMNGEPLPFEHGFPVRLVVPGLYGYVSATKWLTELKVTTFAADQAYWTPRGYSAEAPIKMSSRIDTPRIGAPIAAGATKIAGMAWAQAVGISKVEVKIDDGDWQQATLSVPVNVDTWVQWYIDWQAESGSHYLTVRATDKNGKLQIQDRAPVAPDGSSGWQRTLVRVT</sequence>
<name>A0A2S5Y9R8_9MICO</name>
<proteinExistence type="predicted"/>
<dbReference type="SUPFAM" id="SSF56524">
    <property type="entry name" value="Oxidoreductase molybdopterin-binding domain"/>
    <property type="match status" value="1"/>
</dbReference>
<dbReference type="InterPro" id="IPR014756">
    <property type="entry name" value="Ig_E-set"/>
</dbReference>
<accession>A0A2S5Y9R8</accession>
<organism evidence="3 4">
    <name type="scientific">Rathayibacter toxicus</name>
    <dbReference type="NCBI Taxonomy" id="145458"/>
    <lineage>
        <taxon>Bacteria</taxon>
        <taxon>Bacillati</taxon>
        <taxon>Actinomycetota</taxon>
        <taxon>Actinomycetes</taxon>
        <taxon>Micrococcales</taxon>
        <taxon>Microbacteriaceae</taxon>
        <taxon>Rathayibacter</taxon>
    </lineage>
</organism>
<keyword evidence="1" id="KW-0812">Transmembrane</keyword>
<evidence type="ECO:0000313" key="4">
    <source>
        <dbReference type="Proteomes" id="UP000237966"/>
    </source>
</evidence>
<dbReference type="InterPro" id="IPR036374">
    <property type="entry name" value="OxRdtase_Mopterin-bd_sf"/>
</dbReference>